<feature type="transmembrane region" description="Helical" evidence="2">
    <location>
        <begin position="39"/>
        <end position="57"/>
    </location>
</feature>
<reference evidence="3 4" key="1">
    <citation type="journal article" date="2007" name="Nature">
        <title>Evolution of genes and genomes on the Drosophila phylogeny.</title>
        <authorList>
            <consortium name="Drosophila 12 Genomes Consortium"/>
            <person name="Clark A.G."/>
            <person name="Eisen M.B."/>
            <person name="Smith D.R."/>
            <person name="Bergman C.M."/>
            <person name="Oliver B."/>
            <person name="Markow T.A."/>
            <person name="Kaufman T.C."/>
            <person name="Kellis M."/>
            <person name="Gelbart W."/>
            <person name="Iyer V.N."/>
            <person name="Pollard D.A."/>
            <person name="Sackton T.B."/>
            <person name="Larracuente A.M."/>
            <person name="Singh N.D."/>
            <person name="Abad J.P."/>
            <person name="Abt D.N."/>
            <person name="Adryan B."/>
            <person name="Aguade M."/>
            <person name="Akashi H."/>
            <person name="Anderson W.W."/>
            <person name="Aquadro C.F."/>
            <person name="Ardell D.H."/>
            <person name="Arguello R."/>
            <person name="Artieri C.G."/>
            <person name="Barbash D.A."/>
            <person name="Barker D."/>
            <person name="Barsanti P."/>
            <person name="Batterham P."/>
            <person name="Batzoglou S."/>
            <person name="Begun D."/>
            <person name="Bhutkar A."/>
            <person name="Blanco E."/>
            <person name="Bosak S.A."/>
            <person name="Bradley R.K."/>
            <person name="Brand A.D."/>
            <person name="Brent M.R."/>
            <person name="Brooks A.N."/>
            <person name="Brown R.H."/>
            <person name="Butlin R.K."/>
            <person name="Caggese C."/>
            <person name="Calvi B.R."/>
            <person name="Bernardo de Carvalho A."/>
            <person name="Caspi A."/>
            <person name="Castrezana S."/>
            <person name="Celniker S.E."/>
            <person name="Chang J.L."/>
            <person name="Chapple C."/>
            <person name="Chatterji S."/>
            <person name="Chinwalla A."/>
            <person name="Civetta A."/>
            <person name="Clifton S.W."/>
            <person name="Comeron J.M."/>
            <person name="Costello J.C."/>
            <person name="Coyne J.A."/>
            <person name="Daub J."/>
            <person name="David R.G."/>
            <person name="Delcher A.L."/>
            <person name="Delehaunty K."/>
            <person name="Do C.B."/>
            <person name="Ebling H."/>
            <person name="Edwards K."/>
            <person name="Eickbush T."/>
            <person name="Evans J.D."/>
            <person name="Filipski A."/>
            <person name="Findeiss S."/>
            <person name="Freyhult E."/>
            <person name="Fulton L."/>
            <person name="Fulton R."/>
            <person name="Garcia A.C."/>
            <person name="Gardiner A."/>
            <person name="Garfield D.A."/>
            <person name="Garvin B.E."/>
            <person name="Gibson G."/>
            <person name="Gilbert D."/>
            <person name="Gnerre S."/>
            <person name="Godfrey J."/>
            <person name="Good R."/>
            <person name="Gotea V."/>
            <person name="Gravely B."/>
            <person name="Greenberg A.J."/>
            <person name="Griffiths-Jones S."/>
            <person name="Gross S."/>
            <person name="Guigo R."/>
            <person name="Gustafson E.A."/>
            <person name="Haerty W."/>
            <person name="Hahn M.W."/>
            <person name="Halligan D.L."/>
            <person name="Halpern A.L."/>
            <person name="Halter G.M."/>
            <person name="Han M.V."/>
            <person name="Heger A."/>
            <person name="Hillier L."/>
            <person name="Hinrichs A.S."/>
            <person name="Holmes I."/>
            <person name="Hoskins R.A."/>
            <person name="Hubisz M.J."/>
            <person name="Hultmark D."/>
            <person name="Huntley M.A."/>
            <person name="Jaffe D.B."/>
            <person name="Jagadeeshan S."/>
            <person name="Jeck W.R."/>
            <person name="Johnson J."/>
            <person name="Jones C.D."/>
            <person name="Jordan W.C."/>
            <person name="Karpen G.H."/>
            <person name="Kataoka E."/>
            <person name="Keightley P.D."/>
            <person name="Kheradpour P."/>
            <person name="Kirkness E.F."/>
            <person name="Koerich L.B."/>
            <person name="Kristiansen K."/>
            <person name="Kudrna D."/>
            <person name="Kulathinal R.J."/>
            <person name="Kumar S."/>
            <person name="Kwok R."/>
            <person name="Lander E."/>
            <person name="Langley C.H."/>
            <person name="Lapoint R."/>
            <person name="Lazzaro B.P."/>
            <person name="Lee S.J."/>
            <person name="Levesque L."/>
            <person name="Li R."/>
            <person name="Lin C.F."/>
            <person name="Lin M.F."/>
            <person name="Lindblad-Toh K."/>
            <person name="Llopart A."/>
            <person name="Long M."/>
            <person name="Low L."/>
            <person name="Lozovsky E."/>
            <person name="Lu J."/>
            <person name="Luo M."/>
            <person name="Machado C.A."/>
            <person name="Makalowski W."/>
            <person name="Marzo M."/>
            <person name="Matsuda M."/>
            <person name="Matzkin L."/>
            <person name="McAllister B."/>
            <person name="McBride C.S."/>
            <person name="McKernan B."/>
            <person name="McKernan K."/>
            <person name="Mendez-Lago M."/>
            <person name="Minx P."/>
            <person name="Mollenhauer M.U."/>
            <person name="Montooth K."/>
            <person name="Mount S.M."/>
            <person name="Mu X."/>
            <person name="Myers E."/>
            <person name="Negre B."/>
            <person name="Newfeld S."/>
            <person name="Nielsen R."/>
            <person name="Noor M.A."/>
            <person name="O'Grady P."/>
            <person name="Pachter L."/>
            <person name="Papaceit M."/>
            <person name="Parisi M.J."/>
            <person name="Parisi M."/>
            <person name="Parts L."/>
            <person name="Pedersen J.S."/>
            <person name="Pesole G."/>
            <person name="Phillippy A.M."/>
            <person name="Ponting C.P."/>
            <person name="Pop M."/>
            <person name="Porcelli D."/>
            <person name="Powell J.R."/>
            <person name="Prohaska S."/>
            <person name="Pruitt K."/>
            <person name="Puig M."/>
            <person name="Quesneville H."/>
            <person name="Ram K.R."/>
            <person name="Rand D."/>
            <person name="Rasmussen M.D."/>
            <person name="Reed L.K."/>
            <person name="Reenan R."/>
            <person name="Reily A."/>
            <person name="Remington K.A."/>
            <person name="Rieger T.T."/>
            <person name="Ritchie M.G."/>
            <person name="Robin C."/>
            <person name="Rogers Y.H."/>
            <person name="Rohde C."/>
            <person name="Rozas J."/>
            <person name="Rubenfield M.J."/>
            <person name="Ruiz A."/>
            <person name="Russo S."/>
            <person name="Salzberg S.L."/>
            <person name="Sanchez-Gracia A."/>
            <person name="Saranga D.J."/>
            <person name="Sato H."/>
            <person name="Schaeffer S.W."/>
            <person name="Schatz M.C."/>
            <person name="Schlenke T."/>
            <person name="Schwartz R."/>
            <person name="Segarra C."/>
            <person name="Singh R.S."/>
            <person name="Sirot L."/>
            <person name="Sirota M."/>
            <person name="Sisneros N.B."/>
            <person name="Smith C.D."/>
            <person name="Smith T.F."/>
            <person name="Spieth J."/>
            <person name="Stage D.E."/>
            <person name="Stark A."/>
            <person name="Stephan W."/>
            <person name="Strausberg R.L."/>
            <person name="Strempel S."/>
            <person name="Sturgill D."/>
            <person name="Sutton G."/>
            <person name="Sutton G.G."/>
            <person name="Tao W."/>
            <person name="Teichmann S."/>
            <person name="Tobari Y.N."/>
            <person name="Tomimura Y."/>
            <person name="Tsolas J.M."/>
            <person name="Valente V.L."/>
            <person name="Venter E."/>
            <person name="Venter J.C."/>
            <person name="Vicario S."/>
            <person name="Vieira F.G."/>
            <person name="Vilella A.J."/>
            <person name="Villasante A."/>
            <person name="Walenz B."/>
            <person name="Wang J."/>
            <person name="Wasserman M."/>
            <person name="Watts T."/>
            <person name="Wilson D."/>
            <person name="Wilson R.K."/>
            <person name="Wing R.A."/>
            <person name="Wolfner M.F."/>
            <person name="Wong A."/>
            <person name="Wong G.K."/>
            <person name="Wu C.I."/>
            <person name="Wu G."/>
            <person name="Yamamoto D."/>
            <person name="Yang H.P."/>
            <person name="Yang S.P."/>
            <person name="Yorke J.A."/>
            <person name="Yoshida K."/>
            <person name="Zdobnov E."/>
            <person name="Zhang P."/>
            <person name="Zhang Y."/>
            <person name="Zimin A.V."/>
            <person name="Baldwin J."/>
            <person name="Abdouelleil A."/>
            <person name="Abdulkadir J."/>
            <person name="Abebe A."/>
            <person name="Abera B."/>
            <person name="Abreu J."/>
            <person name="Acer S.C."/>
            <person name="Aftuck L."/>
            <person name="Alexander A."/>
            <person name="An P."/>
            <person name="Anderson E."/>
            <person name="Anderson S."/>
            <person name="Arachi H."/>
            <person name="Azer M."/>
            <person name="Bachantsang P."/>
            <person name="Barry A."/>
            <person name="Bayul T."/>
            <person name="Berlin A."/>
            <person name="Bessette D."/>
            <person name="Bloom T."/>
            <person name="Blye J."/>
            <person name="Boguslavskiy L."/>
            <person name="Bonnet C."/>
            <person name="Boukhgalter B."/>
            <person name="Bourzgui I."/>
            <person name="Brown A."/>
            <person name="Cahill P."/>
            <person name="Channer S."/>
            <person name="Cheshatsang Y."/>
            <person name="Chuda L."/>
            <person name="Citroen M."/>
            <person name="Collymore A."/>
            <person name="Cooke P."/>
            <person name="Costello M."/>
            <person name="D'Aco K."/>
            <person name="Daza R."/>
            <person name="De Haan G."/>
            <person name="DeGray S."/>
            <person name="DeMaso C."/>
            <person name="Dhargay N."/>
            <person name="Dooley K."/>
            <person name="Dooley E."/>
            <person name="Doricent M."/>
            <person name="Dorje P."/>
            <person name="Dorjee K."/>
            <person name="Dupes A."/>
            <person name="Elong R."/>
            <person name="Falk J."/>
            <person name="Farina A."/>
            <person name="Faro S."/>
            <person name="Ferguson D."/>
            <person name="Fisher S."/>
            <person name="Foley C.D."/>
            <person name="Franke A."/>
            <person name="Friedrich D."/>
            <person name="Gadbois L."/>
            <person name="Gearin G."/>
            <person name="Gearin C.R."/>
            <person name="Giannoukos G."/>
            <person name="Goode T."/>
            <person name="Graham J."/>
            <person name="Grandbois E."/>
            <person name="Grewal S."/>
            <person name="Gyaltsen K."/>
            <person name="Hafez N."/>
            <person name="Hagos B."/>
            <person name="Hall J."/>
            <person name="Henson C."/>
            <person name="Hollinger A."/>
            <person name="Honan T."/>
            <person name="Huard M.D."/>
            <person name="Hughes L."/>
            <person name="Hurhula B."/>
            <person name="Husby M.E."/>
            <person name="Kamat A."/>
            <person name="Kanga B."/>
            <person name="Kashin S."/>
            <person name="Khazanovich D."/>
            <person name="Kisner P."/>
            <person name="Lance K."/>
            <person name="Lara M."/>
            <person name="Lee W."/>
            <person name="Lennon N."/>
            <person name="Letendre F."/>
            <person name="LeVine R."/>
            <person name="Lipovsky A."/>
            <person name="Liu X."/>
            <person name="Liu J."/>
            <person name="Liu S."/>
            <person name="Lokyitsang T."/>
            <person name="Lokyitsang Y."/>
            <person name="Lubonja R."/>
            <person name="Lui A."/>
            <person name="MacDonald P."/>
            <person name="Magnisalis V."/>
            <person name="Maru K."/>
            <person name="Matthews C."/>
            <person name="McCusker W."/>
            <person name="McDonough S."/>
            <person name="Mehta T."/>
            <person name="Meldrim J."/>
            <person name="Meneus L."/>
            <person name="Mihai O."/>
            <person name="Mihalev A."/>
            <person name="Mihova T."/>
            <person name="Mittelman R."/>
            <person name="Mlenga V."/>
            <person name="Montmayeur A."/>
            <person name="Mulrain L."/>
            <person name="Navidi A."/>
            <person name="Naylor J."/>
            <person name="Negash T."/>
            <person name="Nguyen T."/>
            <person name="Nguyen N."/>
            <person name="Nicol R."/>
            <person name="Norbu C."/>
            <person name="Norbu N."/>
            <person name="Novod N."/>
            <person name="O'Neill B."/>
            <person name="Osman S."/>
            <person name="Markiewicz E."/>
            <person name="Oyono O.L."/>
            <person name="Patti C."/>
            <person name="Phunkhang P."/>
            <person name="Pierre F."/>
            <person name="Priest M."/>
            <person name="Raghuraman S."/>
            <person name="Rege F."/>
            <person name="Reyes R."/>
            <person name="Rise C."/>
            <person name="Rogov P."/>
            <person name="Ross K."/>
            <person name="Ryan E."/>
            <person name="Settipalli S."/>
            <person name="Shea T."/>
            <person name="Sherpa N."/>
            <person name="Shi L."/>
            <person name="Shih D."/>
            <person name="Sparrow T."/>
            <person name="Spaulding J."/>
            <person name="Stalker J."/>
            <person name="Stange-Thomann N."/>
            <person name="Stavropoulos S."/>
            <person name="Stone C."/>
            <person name="Strader C."/>
            <person name="Tesfaye S."/>
            <person name="Thomson T."/>
            <person name="Thoulutsang Y."/>
            <person name="Thoulutsang D."/>
            <person name="Topham K."/>
            <person name="Topping I."/>
            <person name="Tsamla T."/>
            <person name="Vassiliev H."/>
            <person name="Vo A."/>
            <person name="Wangchuk T."/>
            <person name="Wangdi T."/>
            <person name="Weiand M."/>
            <person name="Wilkinson J."/>
            <person name="Wilson A."/>
            <person name="Yadav S."/>
            <person name="Young G."/>
            <person name="Yu Q."/>
            <person name="Zembek L."/>
            <person name="Zhong D."/>
            <person name="Zimmer A."/>
            <person name="Zwirko Z."/>
            <person name="Jaffe D.B."/>
            <person name="Alvarez P."/>
            <person name="Brockman W."/>
            <person name="Butler J."/>
            <person name="Chin C."/>
            <person name="Gnerre S."/>
            <person name="Grabherr M."/>
            <person name="Kleber M."/>
            <person name="Mauceli E."/>
            <person name="MacCallum I."/>
        </authorList>
    </citation>
    <scope>NUCLEOTIDE SEQUENCE [LARGE SCALE GENOMIC DNA]</scope>
    <source>
        <strain evidence="4">MSH-3 / Tucson 14011-0111.49</strain>
    </source>
</reference>
<protein>
    <submittedName>
        <fullName evidence="3">GL15803</fullName>
    </submittedName>
</protein>
<accession>B4H0R4</accession>
<dbReference type="EMBL" id="CH479201">
    <property type="protein sequence ID" value="EDW29979.1"/>
    <property type="molecule type" value="Genomic_DNA"/>
</dbReference>
<dbReference type="HOGENOM" id="CLU_2833866_0_0_1"/>
<keyword evidence="2" id="KW-0812">Transmembrane</keyword>
<evidence type="ECO:0000256" key="1">
    <source>
        <dbReference type="SAM" id="MobiDB-lite"/>
    </source>
</evidence>
<feature type="region of interest" description="Disordered" evidence="1">
    <location>
        <begin position="1"/>
        <end position="20"/>
    </location>
</feature>
<organism evidence="4">
    <name type="scientific">Drosophila persimilis</name>
    <name type="common">Fruit fly</name>
    <dbReference type="NCBI Taxonomy" id="7234"/>
    <lineage>
        <taxon>Eukaryota</taxon>
        <taxon>Metazoa</taxon>
        <taxon>Ecdysozoa</taxon>
        <taxon>Arthropoda</taxon>
        <taxon>Hexapoda</taxon>
        <taxon>Insecta</taxon>
        <taxon>Pterygota</taxon>
        <taxon>Neoptera</taxon>
        <taxon>Endopterygota</taxon>
        <taxon>Diptera</taxon>
        <taxon>Brachycera</taxon>
        <taxon>Muscomorpha</taxon>
        <taxon>Ephydroidea</taxon>
        <taxon>Drosophilidae</taxon>
        <taxon>Drosophila</taxon>
        <taxon>Sophophora</taxon>
    </lineage>
</organism>
<evidence type="ECO:0000313" key="3">
    <source>
        <dbReference type="EMBL" id="EDW29979.1"/>
    </source>
</evidence>
<dbReference type="AlphaFoldDB" id="B4H0R4"/>
<sequence>MKPEDTPRSPRTSRSKTATNRSLAGYDFLNMTQTMTKTFPIPIPIPVSVPIPLLLVLRLRCAPLAL</sequence>
<keyword evidence="2" id="KW-1133">Transmembrane helix</keyword>
<evidence type="ECO:0000313" key="4">
    <source>
        <dbReference type="Proteomes" id="UP000008744"/>
    </source>
</evidence>
<proteinExistence type="predicted"/>
<keyword evidence="2" id="KW-0472">Membrane</keyword>
<dbReference type="Proteomes" id="UP000008744">
    <property type="component" value="Unassembled WGS sequence"/>
</dbReference>
<keyword evidence="4" id="KW-1185">Reference proteome</keyword>
<evidence type="ECO:0000256" key="2">
    <source>
        <dbReference type="SAM" id="Phobius"/>
    </source>
</evidence>
<name>B4H0R4_DROPE</name>
<gene>
    <name evidence="3" type="primary">Dper\GL15803</name>
    <name evidence="3" type="ORF">Dper_GL15803</name>
</gene>
<feature type="compositionally biased region" description="Polar residues" evidence="1">
    <location>
        <begin position="9"/>
        <end position="20"/>
    </location>
</feature>